<protein>
    <submittedName>
        <fullName evidence="1">Uncharacterized protein</fullName>
    </submittedName>
</protein>
<accession>A0A1I3PPB8</accession>
<proteinExistence type="predicted"/>
<evidence type="ECO:0000313" key="1">
    <source>
        <dbReference type="EMBL" id="SFJ23101.1"/>
    </source>
</evidence>
<dbReference type="Proteomes" id="UP000199377">
    <property type="component" value="Unassembled WGS sequence"/>
</dbReference>
<keyword evidence="2" id="KW-1185">Reference proteome</keyword>
<evidence type="ECO:0000313" key="2">
    <source>
        <dbReference type="Proteomes" id="UP000199377"/>
    </source>
</evidence>
<organism evidence="1 2">
    <name type="scientific">Albimonas pacifica</name>
    <dbReference type="NCBI Taxonomy" id="1114924"/>
    <lineage>
        <taxon>Bacteria</taxon>
        <taxon>Pseudomonadati</taxon>
        <taxon>Pseudomonadota</taxon>
        <taxon>Alphaproteobacteria</taxon>
        <taxon>Rhodobacterales</taxon>
        <taxon>Paracoccaceae</taxon>
        <taxon>Albimonas</taxon>
    </lineage>
</organism>
<gene>
    <name evidence="1" type="ORF">SAMN05216258_1196</name>
</gene>
<sequence length="67" mass="7484">MDTVRLAELDYASADAREAFDAGLTHAEDLQTRMGVEIGDPAAFALQWMQAAATMRLARMMERQPIR</sequence>
<name>A0A1I3PPB8_9RHOB</name>
<reference evidence="1 2" key="1">
    <citation type="submission" date="2016-10" db="EMBL/GenBank/DDBJ databases">
        <authorList>
            <person name="de Groot N.N."/>
        </authorList>
    </citation>
    <scope>NUCLEOTIDE SEQUENCE [LARGE SCALE GENOMIC DNA]</scope>
    <source>
        <strain evidence="1 2">CGMCC 1.11030</strain>
    </source>
</reference>
<dbReference type="STRING" id="1114924.SAMN05216258_1196"/>
<dbReference type="EMBL" id="FOQH01000019">
    <property type="protein sequence ID" value="SFJ23101.1"/>
    <property type="molecule type" value="Genomic_DNA"/>
</dbReference>
<dbReference type="AlphaFoldDB" id="A0A1I3PPB8"/>